<gene>
    <name evidence="1" type="ORF">CPEL01642_LOCUS14977</name>
</gene>
<dbReference type="EMBL" id="HBEY01031483">
    <property type="protein sequence ID" value="CAD8611599.1"/>
    <property type="molecule type" value="Transcribed_RNA"/>
</dbReference>
<dbReference type="AlphaFoldDB" id="A0A7S0LFV7"/>
<name>A0A7S0LFV7_9EUKA</name>
<dbReference type="PANTHER" id="PTHR35748">
    <property type="entry name" value="OS05G0358400 PROTEIN"/>
    <property type="match status" value="1"/>
</dbReference>
<sequence>MGDRALFLHRTRREPEYAIIKARFSELASDALVQDGEGVICAAGSDASLPTSLQIPEGLSTVWHWPRESGLFPADVYLRHCLLAVRKAPLVAHQSFLDDTFLVDRTTTLRQYLESGEESVVMACEPPSELAVRFGG</sequence>
<organism evidence="1">
    <name type="scientific">Coccolithus braarudii</name>
    <dbReference type="NCBI Taxonomy" id="221442"/>
    <lineage>
        <taxon>Eukaryota</taxon>
        <taxon>Haptista</taxon>
        <taxon>Haptophyta</taxon>
        <taxon>Prymnesiophyceae</taxon>
        <taxon>Coccolithales</taxon>
        <taxon>Coccolithaceae</taxon>
        <taxon>Coccolithus</taxon>
    </lineage>
</organism>
<evidence type="ECO:0000313" key="1">
    <source>
        <dbReference type="EMBL" id="CAD8611599.1"/>
    </source>
</evidence>
<reference evidence="1" key="1">
    <citation type="submission" date="2021-01" db="EMBL/GenBank/DDBJ databases">
        <authorList>
            <person name="Corre E."/>
            <person name="Pelletier E."/>
            <person name="Niang G."/>
            <person name="Scheremetjew M."/>
            <person name="Finn R."/>
            <person name="Kale V."/>
            <person name="Holt S."/>
            <person name="Cochrane G."/>
            <person name="Meng A."/>
            <person name="Brown T."/>
            <person name="Cohen L."/>
        </authorList>
    </citation>
    <scope>NUCLEOTIDE SEQUENCE</scope>
    <source>
        <strain evidence="1">PLY182g</strain>
    </source>
</reference>
<dbReference type="PANTHER" id="PTHR35748:SF1">
    <property type="entry name" value="OS05G0358400 PROTEIN"/>
    <property type="match status" value="1"/>
</dbReference>
<accession>A0A7S0LFV7</accession>
<protein>
    <submittedName>
        <fullName evidence="1">Uncharacterized protein</fullName>
    </submittedName>
</protein>
<proteinExistence type="predicted"/>